<keyword evidence="3" id="KW-0547">Nucleotide-binding</keyword>
<dbReference type="PANTHER" id="PTHR46566">
    <property type="entry name" value="1-PHOSPHOFRUCTOKINASE-RELATED"/>
    <property type="match status" value="1"/>
</dbReference>
<dbReference type="PANTHER" id="PTHR46566:SF5">
    <property type="entry name" value="1-PHOSPHOFRUCTOKINASE"/>
    <property type="match status" value="1"/>
</dbReference>
<comment type="caution">
    <text evidence="8">The sequence shown here is derived from an EMBL/GenBank/DDBJ whole genome shotgun (WGS) entry which is preliminary data.</text>
</comment>
<dbReference type="PROSITE" id="PS00584">
    <property type="entry name" value="PFKB_KINASES_2"/>
    <property type="match status" value="1"/>
</dbReference>
<reference evidence="8 9" key="1">
    <citation type="submission" date="2024-10" db="EMBL/GenBank/DDBJ databases">
        <title>The Natural Products Discovery Center: Release of the First 8490 Sequenced Strains for Exploring Actinobacteria Biosynthetic Diversity.</title>
        <authorList>
            <person name="Kalkreuter E."/>
            <person name="Kautsar S.A."/>
            <person name="Yang D."/>
            <person name="Bader C.D."/>
            <person name="Teijaro C.N."/>
            <person name="Fluegel L."/>
            <person name="Davis C.M."/>
            <person name="Simpson J.R."/>
            <person name="Lauterbach L."/>
            <person name="Steele A.D."/>
            <person name="Gui C."/>
            <person name="Meng S."/>
            <person name="Li G."/>
            <person name="Viehrig K."/>
            <person name="Ye F."/>
            <person name="Su P."/>
            <person name="Kiefer A.F."/>
            <person name="Nichols A."/>
            <person name="Cepeda A.J."/>
            <person name="Yan W."/>
            <person name="Fan B."/>
            <person name="Jiang Y."/>
            <person name="Adhikari A."/>
            <person name="Zheng C.-J."/>
            <person name="Schuster L."/>
            <person name="Cowan T.M."/>
            <person name="Smanski M.J."/>
            <person name="Chevrette M.G."/>
            <person name="De Carvalho L.P.S."/>
            <person name="Shen B."/>
        </authorList>
    </citation>
    <scope>NUCLEOTIDE SEQUENCE [LARGE SCALE GENOMIC DNA]</scope>
    <source>
        <strain evidence="8 9">NPDC049639</strain>
    </source>
</reference>
<dbReference type="SUPFAM" id="SSF53613">
    <property type="entry name" value="Ribokinase-like"/>
    <property type="match status" value="1"/>
</dbReference>
<evidence type="ECO:0000256" key="3">
    <source>
        <dbReference type="ARBA" id="ARBA00022741"/>
    </source>
</evidence>
<dbReference type="Gene3D" id="3.40.1190.20">
    <property type="match status" value="1"/>
</dbReference>
<organism evidence="8 9">
    <name type="scientific">Spongisporangium articulatum</name>
    <dbReference type="NCBI Taxonomy" id="3362603"/>
    <lineage>
        <taxon>Bacteria</taxon>
        <taxon>Bacillati</taxon>
        <taxon>Actinomycetota</taxon>
        <taxon>Actinomycetes</taxon>
        <taxon>Kineosporiales</taxon>
        <taxon>Kineosporiaceae</taxon>
        <taxon>Spongisporangium</taxon>
    </lineage>
</organism>
<dbReference type="PIRSF" id="PIRSF000535">
    <property type="entry name" value="1PFK/6PFK/LacC"/>
    <property type="match status" value="1"/>
</dbReference>
<dbReference type="CDD" id="cd01164">
    <property type="entry name" value="FruK_PfkB_like"/>
    <property type="match status" value="1"/>
</dbReference>
<dbReference type="InterPro" id="IPR017583">
    <property type="entry name" value="Tagatose/fructose_Pkinase"/>
</dbReference>
<evidence type="ECO:0000313" key="8">
    <source>
        <dbReference type="EMBL" id="MFI7585540.1"/>
    </source>
</evidence>
<dbReference type="InterPro" id="IPR002173">
    <property type="entry name" value="Carboh/pur_kinase_PfkB_CS"/>
</dbReference>
<keyword evidence="9" id="KW-1185">Reference proteome</keyword>
<comment type="similarity">
    <text evidence="1">Belongs to the carbohydrate kinase PfkB family.</text>
</comment>
<dbReference type="RefSeq" id="WP_398273590.1">
    <property type="nucleotide sequence ID" value="NZ_JBITLV010000001.1"/>
</dbReference>
<evidence type="ECO:0000256" key="4">
    <source>
        <dbReference type="ARBA" id="ARBA00022777"/>
    </source>
</evidence>
<evidence type="ECO:0000256" key="6">
    <source>
        <dbReference type="PIRNR" id="PIRNR000535"/>
    </source>
</evidence>
<dbReference type="NCBIfam" id="TIGR03168">
    <property type="entry name" value="1-PFK"/>
    <property type="match status" value="1"/>
</dbReference>
<keyword evidence="5" id="KW-0067">ATP-binding</keyword>
<proteinExistence type="inferred from homology"/>
<feature type="domain" description="Carbohydrate kinase PfkB" evidence="7">
    <location>
        <begin position="19"/>
        <end position="289"/>
    </location>
</feature>
<evidence type="ECO:0000256" key="5">
    <source>
        <dbReference type="ARBA" id="ARBA00022840"/>
    </source>
</evidence>
<keyword evidence="2 6" id="KW-0808">Transferase</keyword>
<dbReference type="InterPro" id="IPR011611">
    <property type="entry name" value="PfkB_dom"/>
</dbReference>
<keyword evidence="4" id="KW-0418">Kinase</keyword>
<evidence type="ECO:0000256" key="1">
    <source>
        <dbReference type="ARBA" id="ARBA00010688"/>
    </source>
</evidence>
<dbReference type="EMBL" id="JBITLV010000001">
    <property type="protein sequence ID" value="MFI7585540.1"/>
    <property type="molecule type" value="Genomic_DNA"/>
</dbReference>
<dbReference type="InterPro" id="IPR029056">
    <property type="entry name" value="Ribokinase-like"/>
</dbReference>
<sequence>MITTVTPNPSLDRTLHVTKLRLGGVNRTSAESVEPSGKGVNVALALATAGVPVTAVLPAGGPSGVELLAMLDEAGLDSLTVGIAGSVRSNVTLVEADGRTTKVNEPGPTLSRREVELLVDSSLRPGTEGDWVAWCGSLPGGFDHTTFAAALAAARSAGRRVAVDASGRALEVALSGGPDGLPHLVKPNADELAELTGARLRTLGDVVRAARVLVTRGVQTVLVSLGGDGAVLVDEAVCLHGAAPVERVVNTVGAGDAFLAGYLAVEQNPHERLASALRFGAVAVQQDGTLLPHGPLAERNEIACTVGEVEEGRALSAPAGRSGGRG</sequence>
<name>A0ABW8AGQ4_9ACTN</name>
<evidence type="ECO:0000313" key="9">
    <source>
        <dbReference type="Proteomes" id="UP001612915"/>
    </source>
</evidence>
<accession>A0ABW8AGQ4</accession>
<evidence type="ECO:0000256" key="2">
    <source>
        <dbReference type="ARBA" id="ARBA00022679"/>
    </source>
</evidence>
<gene>
    <name evidence="8" type="ORF">ACIB24_00530</name>
</gene>
<dbReference type="Proteomes" id="UP001612915">
    <property type="component" value="Unassembled WGS sequence"/>
</dbReference>
<protein>
    <submittedName>
        <fullName evidence="8">1-phosphofructokinase family hexose kinase</fullName>
    </submittedName>
</protein>
<dbReference type="Pfam" id="PF00294">
    <property type="entry name" value="PfkB"/>
    <property type="match status" value="1"/>
</dbReference>
<evidence type="ECO:0000259" key="7">
    <source>
        <dbReference type="Pfam" id="PF00294"/>
    </source>
</evidence>